<keyword evidence="2" id="KW-1185">Reference proteome</keyword>
<dbReference type="Proteomes" id="UP001595420">
    <property type="component" value="Unassembled WGS sequence"/>
</dbReference>
<evidence type="ECO:0000313" key="2">
    <source>
        <dbReference type="Proteomes" id="UP001595420"/>
    </source>
</evidence>
<comment type="caution">
    <text evidence="1">The sequence shown here is derived from an EMBL/GenBank/DDBJ whole genome shotgun (WGS) entry which is preliminary data.</text>
</comment>
<name>A0ABV7C1W9_9PROT</name>
<dbReference type="EMBL" id="JBHRSB010000011">
    <property type="protein sequence ID" value="MFC3003334.1"/>
    <property type="molecule type" value="Genomic_DNA"/>
</dbReference>
<sequence length="129" mass="14300">MAIRSYRREDLHRLGPVRATVNTGTHTRLAVLVLAMAANAAQADEAWRPDARLAGEAAGRLIACGAHPERMFSFWRATVNPLEFRVPDQRDAIAAEFLTSMMIGMQARIPPRECTRMLGILHQRLGPAP</sequence>
<evidence type="ECO:0008006" key="3">
    <source>
        <dbReference type="Google" id="ProtNLM"/>
    </source>
</evidence>
<proteinExistence type="predicted"/>
<gene>
    <name evidence="1" type="ORF">ACFOD3_25790</name>
</gene>
<organism evidence="1 2">
    <name type="scientific">Falsiroseomonas tokyonensis</name>
    <dbReference type="NCBI Taxonomy" id="430521"/>
    <lineage>
        <taxon>Bacteria</taxon>
        <taxon>Pseudomonadati</taxon>
        <taxon>Pseudomonadota</taxon>
        <taxon>Alphaproteobacteria</taxon>
        <taxon>Acetobacterales</taxon>
        <taxon>Roseomonadaceae</taxon>
        <taxon>Falsiroseomonas</taxon>
    </lineage>
</organism>
<protein>
    <recommendedName>
        <fullName evidence="3">Rap1a immunity protein domain-containing protein</fullName>
    </recommendedName>
</protein>
<accession>A0ABV7C1W9</accession>
<evidence type="ECO:0000313" key="1">
    <source>
        <dbReference type="EMBL" id="MFC3003334.1"/>
    </source>
</evidence>
<dbReference type="RefSeq" id="WP_216839787.1">
    <property type="nucleotide sequence ID" value="NZ_JAFNJS010000011.1"/>
</dbReference>
<reference evidence="2" key="1">
    <citation type="journal article" date="2019" name="Int. J. Syst. Evol. Microbiol.">
        <title>The Global Catalogue of Microorganisms (GCM) 10K type strain sequencing project: providing services to taxonomists for standard genome sequencing and annotation.</title>
        <authorList>
            <consortium name="The Broad Institute Genomics Platform"/>
            <consortium name="The Broad Institute Genome Sequencing Center for Infectious Disease"/>
            <person name="Wu L."/>
            <person name="Ma J."/>
        </authorList>
    </citation>
    <scope>NUCLEOTIDE SEQUENCE [LARGE SCALE GENOMIC DNA]</scope>
    <source>
        <strain evidence="2">CGMCC 1.16855</strain>
    </source>
</reference>